<comment type="similarity">
    <text evidence="1">Belongs to the NAD(P)-dependent epimerase/dehydratase family.</text>
</comment>
<organism evidence="3 4">
    <name type="scientific">Candidatus Neomicrothrix subdominans</name>
    <dbReference type="NCBI Taxonomy" id="2954438"/>
    <lineage>
        <taxon>Bacteria</taxon>
        <taxon>Bacillati</taxon>
        <taxon>Actinomycetota</taxon>
        <taxon>Acidimicrobiia</taxon>
        <taxon>Acidimicrobiales</taxon>
        <taxon>Microthrixaceae</taxon>
        <taxon>Candidatus Neomicrothrix</taxon>
    </lineage>
</organism>
<evidence type="ECO:0000259" key="2">
    <source>
        <dbReference type="Pfam" id="PF01370"/>
    </source>
</evidence>
<evidence type="ECO:0000313" key="4">
    <source>
        <dbReference type="Proteomes" id="UP000727993"/>
    </source>
</evidence>
<name>A0A936NDX9_9ACTN</name>
<dbReference type="InterPro" id="IPR001509">
    <property type="entry name" value="Epimerase_deHydtase"/>
</dbReference>
<gene>
    <name evidence="3" type="ORF">IPN02_17480</name>
</gene>
<reference evidence="3 4" key="1">
    <citation type="submission" date="2020-10" db="EMBL/GenBank/DDBJ databases">
        <title>Connecting structure to function with the recovery of over 1000 high-quality activated sludge metagenome-assembled genomes encoding full-length rRNA genes using long-read sequencing.</title>
        <authorList>
            <person name="Singleton C.M."/>
            <person name="Petriglieri F."/>
            <person name="Kristensen J.M."/>
            <person name="Kirkegaard R.H."/>
            <person name="Michaelsen T.Y."/>
            <person name="Andersen M.H."/>
            <person name="Karst S.M."/>
            <person name="Dueholm M.S."/>
            <person name="Nielsen P.H."/>
            <person name="Albertsen M."/>
        </authorList>
    </citation>
    <scope>NUCLEOTIDE SEQUENCE [LARGE SCALE GENOMIC DNA]</scope>
    <source>
        <strain evidence="3">Lyne_18-Q3-R50-59_MAXAC.006</strain>
    </source>
</reference>
<evidence type="ECO:0000313" key="3">
    <source>
        <dbReference type="EMBL" id="MBK9298577.1"/>
    </source>
</evidence>
<dbReference type="AlphaFoldDB" id="A0A936NDX9"/>
<comment type="caution">
    <text evidence="3">The sequence shown here is derived from an EMBL/GenBank/DDBJ whole genome shotgun (WGS) entry which is preliminary data.</text>
</comment>
<dbReference type="Gene3D" id="3.90.25.10">
    <property type="entry name" value="UDP-galactose 4-epimerase, domain 1"/>
    <property type="match status" value="1"/>
</dbReference>
<dbReference type="EMBL" id="JADJZA010000009">
    <property type="protein sequence ID" value="MBK9298577.1"/>
    <property type="molecule type" value="Genomic_DNA"/>
</dbReference>
<proteinExistence type="inferred from homology"/>
<dbReference type="SUPFAM" id="SSF51735">
    <property type="entry name" value="NAD(P)-binding Rossmann-fold domains"/>
    <property type="match status" value="1"/>
</dbReference>
<feature type="domain" description="NAD-dependent epimerase/dehydratase" evidence="2">
    <location>
        <begin position="1"/>
        <end position="225"/>
    </location>
</feature>
<dbReference type="Pfam" id="PF01370">
    <property type="entry name" value="Epimerase"/>
    <property type="match status" value="1"/>
</dbReference>
<dbReference type="PANTHER" id="PTHR43000">
    <property type="entry name" value="DTDP-D-GLUCOSE 4,6-DEHYDRATASE-RELATED"/>
    <property type="match status" value="1"/>
</dbReference>
<accession>A0A936NDX9</accession>
<sequence length="324" mass="33944">MVTGGAGFIGGNLARRLVEDERVTRVTVLDDLSTGRRDNLDGVGDADTPVELVEGTVLDEALVTRLVAEATAVVHLAAIPSVPRSVDLPRPSMTTNVDGTVNVLEAIRSAGGRPLVFASSSSVYGAAEVLPKTIDLAPAPLSPYAVSKLAGESAVLAWRHCYGFPAVPFRFFNVYGPRQRAGDAYAAVVPAFLDAALAGRDIPVNGDGMQSRDFTYVGDVTDVLAEVALGGLDSARPVNLAFGRRWTLLDVIAELETLLSRGLEVAFGPDRPGDVPHSQADPSGLEALMGPREAIDLAEGLGRTAQWWGAEGTDSSVARAPSTT</sequence>
<dbReference type="Gene3D" id="3.40.50.720">
    <property type="entry name" value="NAD(P)-binding Rossmann-like Domain"/>
    <property type="match status" value="1"/>
</dbReference>
<dbReference type="Proteomes" id="UP000727993">
    <property type="component" value="Unassembled WGS sequence"/>
</dbReference>
<evidence type="ECO:0000256" key="1">
    <source>
        <dbReference type="ARBA" id="ARBA00007637"/>
    </source>
</evidence>
<dbReference type="InterPro" id="IPR036291">
    <property type="entry name" value="NAD(P)-bd_dom_sf"/>
</dbReference>
<protein>
    <submittedName>
        <fullName evidence="3">NAD-dependent epimerase/dehydratase family protein</fullName>
    </submittedName>
</protein>